<dbReference type="EMBL" id="BMNE01000008">
    <property type="protein sequence ID" value="GGN94301.1"/>
    <property type="molecule type" value="Genomic_DNA"/>
</dbReference>
<dbReference type="InterPro" id="IPR036894">
    <property type="entry name" value="YbaB-like_sf"/>
</dbReference>
<evidence type="ECO:0000313" key="3">
    <source>
        <dbReference type="Proteomes" id="UP000658127"/>
    </source>
</evidence>
<protein>
    <recommendedName>
        <fullName evidence="4">YbaB/EbfC DNA-binding family protein</fullName>
    </recommendedName>
</protein>
<organism evidence="2 3">
    <name type="scientific">Nocardia rhizosphaerihabitans</name>
    <dbReference type="NCBI Taxonomy" id="1691570"/>
    <lineage>
        <taxon>Bacteria</taxon>
        <taxon>Bacillati</taxon>
        <taxon>Actinomycetota</taxon>
        <taxon>Actinomycetes</taxon>
        <taxon>Mycobacteriales</taxon>
        <taxon>Nocardiaceae</taxon>
        <taxon>Nocardia</taxon>
    </lineage>
</organism>
<evidence type="ECO:0000313" key="2">
    <source>
        <dbReference type="EMBL" id="GGN94301.1"/>
    </source>
</evidence>
<dbReference type="RefSeq" id="WP_189033577.1">
    <property type="nucleotide sequence ID" value="NZ_BMNE01000008.1"/>
</dbReference>
<evidence type="ECO:0000256" key="1">
    <source>
        <dbReference type="SAM" id="MobiDB-lite"/>
    </source>
</evidence>
<sequence>MKPSSDEIDEINRQLADLRGSSRAADGSVIIETDPTGRITYLYIADYAMDRGPDQLSRNIADRHRAAMNDVETKVVALFESLPKPSNTAHTSPAAPSIAPLDENGGFSYVPSHLRR</sequence>
<feature type="region of interest" description="Disordered" evidence="1">
    <location>
        <begin position="84"/>
        <end position="116"/>
    </location>
</feature>
<accession>A0ABQ2KV69</accession>
<comment type="caution">
    <text evidence="2">The sequence shown here is derived from an EMBL/GenBank/DDBJ whole genome shotgun (WGS) entry which is preliminary data.</text>
</comment>
<keyword evidence="3" id="KW-1185">Reference proteome</keyword>
<name>A0ABQ2KV69_9NOCA</name>
<evidence type="ECO:0008006" key="4">
    <source>
        <dbReference type="Google" id="ProtNLM"/>
    </source>
</evidence>
<reference evidence="3" key="1">
    <citation type="journal article" date="2019" name="Int. J. Syst. Evol. Microbiol.">
        <title>The Global Catalogue of Microorganisms (GCM) 10K type strain sequencing project: providing services to taxonomists for standard genome sequencing and annotation.</title>
        <authorList>
            <consortium name="The Broad Institute Genomics Platform"/>
            <consortium name="The Broad Institute Genome Sequencing Center for Infectious Disease"/>
            <person name="Wu L."/>
            <person name="Ma J."/>
        </authorList>
    </citation>
    <scope>NUCLEOTIDE SEQUENCE [LARGE SCALE GENOMIC DNA]</scope>
    <source>
        <strain evidence="3">CGMCC 4.7329</strain>
    </source>
</reference>
<proteinExistence type="predicted"/>
<dbReference type="Gene3D" id="3.30.1310.10">
    <property type="entry name" value="Nucleoid-associated protein YbaB-like domain"/>
    <property type="match status" value="1"/>
</dbReference>
<gene>
    <name evidence="2" type="ORF">GCM10011610_57100</name>
</gene>
<dbReference type="Proteomes" id="UP000658127">
    <property type="component" value="Unassembled WGS sequence"/>
</dbReference>